<sequence length="363" mass="41173">MSLLRALPTAFVLTIVFYIAAILCWSVVTGPPLRTERHDTGIAIPSIGIGTWLSERDAVAHAVEFALKSGYNHIDAASIYGSSFRFRETGYWELTSGLENEVETGEGIRAANVPRDKIWVTSKLWNAHHRPSEAKLAVQKSIQDLGVDYLDLYLIHWPVAFIPGEGTEVDKSTTLTDTWRVMEDMVHTNLTRKIGISNFSRHNVETIMAHCRICPYAHEFETHPYLQQQEFVEYHKKIGVKVIAYSPLGNTNPVYGTKRKIKPILEDPFWTELAGKKNATVAQAILAWGLQRDTIVIPKSIHEKHIIENIETLDIGFTRREMQGIAEQDKKVRMNNPGREWGVRLFADLDDPTRLDGEDNEEL</sequence>
<evidence type="ECO:0000313" key="8">
    <source>
        <dbReference type="Proteomes" id="UP000054516"/>
    </source>
</evidence>
<dbReference type="InterPro" id="IPR023210">
    <property type="entry name" value="NADP_OxRdtase_dom"/>
</dbReference>
<dbReference type="STRING" id="77044.A0A1W2TFM8"/>
<dbReference type="PRINTS" id="PR00069">
    <property type="entry name" value="ALDKETRDTASE"/>
</dbReference>
<protein>
    <submittedName>
        <fullName evidence="7">Putative aldo keto reductase</fullName>
    </submittedName>
</protein>
<feature type="binding site" evidence="3">
    <location>
        <position position="156"/>
    </location>
    <ligand>
        <name>substrate</name>
    </ligand>
</feature>
<evidence type="ECO:0000313" key="7">
    <source>
        <dbReference type="EMBL" id="GAP86884.1"/>
    </source>
</evidence>
<evidence type="ECO:0000256" key="4">
    <source>
        <dbReference type="PIRSR" id="PIRSR000097-3"/>
    </source>
</evidence>
<dbReference type="EMBL" id="DF977469">
    <property type="protein sequence ID" value="GAP86884.1"/>
    <property type="molecule type" value="Genomic_DNA"/>
</dbReference>
<dbReference type="OMA" id="YAHEFET"/>
<keyword evidence="8" id="KW-1185">Reference proteome</keyword>
<dbReference type="GO" id="GO:0016491">
    <property type="term" value="F:oxidoreductase activity"/>
    <property type="evidence" value="ECO:0007669"/>
    <property type="project" value="UniProtKB-KW"/>
</dbReference>
<evidence type="ECO:0000256" key="5">
    <source>
        <dbReference type="SAM" id="Phobius"/>
    </source>
</evidence>
<gene>
    <name evidence="7" type="ORF">SAMD00023353_2400250</name>
</gene>
<dbReference type="PIRSF" id="PIRSF000097">
    <property type="entry name" value="AKR"/>
    <property type="match status" value="1"/>
</dbReference>
<feature type="active site" description="Proton donor" evidence="2">
    <location>
        <position position="80"/>
    </location>
</feature>
<evidence type="ECO:0000259" key="6">
    <source>
        <dbReference type="Pfam" id="PF00248"/>
    </source>
</evidence>
<dbReference type="OrthoDB" id="416253at2759"/>
<keyword evidence="5" id="KW-0472">Membrane</keyword>
<dbReference type="PANTHER" id="PTHR11732">
    <property type="entry name" value="ALDO/KETO REDUCTASE"/>
    <property type="match status" value="1"/>
</dbReference>
<keyword evidence="1" id="KW-0560">Oxidoreductase</keyword>
<feature type="domain" description="NADP-dependent oxidoreductase" evidence="6">
    <location>
        <begin position="47"/>
        <end position="327"/>
    </location>
</feature>
<evidence type="ECO:0000256" key="2">
    <source>
        <dbReference type="PIRSR" id="PIRSR000097-1"/>
    </source>
</evidence>
<evidence type="ECO:0000256" key="3">
    <source>
        <dbReference type="PIRSR" id="PIRSR000097-2"/>
    </source>
</evidence>
<dbReference type="AlphaFoldDB" id="A0A1W2TFM8"/>
<name>A0A1W2TFM8_ROSNE</name>
<dbReference type="SUPFAM" id="SSF51430">
    <property type="entry name" value="NAD(P)-linked oxidoreductase"/>
    <property type="match status" value="1"/>
</dbReference>
<dbReference type="InterPro" id="IPR036812">
    <property type="entry name" value="NAD(P)_OxRdtase_dom_sf"/>
</dbReference>
<dbReference type="Proteomes" id="UP000054516">
    <property type="component" value="Unassembled WGS sequence"/>
</dbReference>
<accession>A0A1W2TFM8</accession>
<evidence type="ECO:0000256" key="1">
    <source>
        <dbReference type="ARBA" id="ARBA00023002"/>
    </source>
</evidence>
<organism evidence="7">
    <name type="scientific">Rosellinia necatrix</name>
    <name type="common">White root-rot fungus</name>
    <dbReference type="NCBI Taxonomy" id="77044"/>
    <lineage>
        <taxon>Eukaryota</taxon>
        <taxon>Fungi</taxon>
        <taxon>Dikarya</taxon>
        <taxon>Ascomycota</taxon>
        <taxon>Pezizomycotina</taxon>
        <taxon>Sordariomycetes</taxon>
        <taxon>Xylariomycetidae</taxon>
        <taxon>Xylariales</taxon>
        <taxon>Xylariaceae</taxon>
        <taxon>Rosellinia</taxon>
    </lineage>
</organism>
<keyword evidence="5" id="KW-0812">Transmembrane</keyword>
<dbReference type="Gene3D" id="3.20.20.100">
    <property type="entry name" value="NADP-dependent oxidoreductase domain"/>
    <property type="match status" value="1"/>
</dbReference>
<feature type="transmembrane region" description="Helical" evidence="5">
    <location>
        <begin position="6"/>
        <end position="28"/>
    </location>
</feature>
<dbReference type="InterPro" id="IPR020471">
    <property type="entry name" value="AKR"/>
</dbReference>
<feature type="site" description="Lowers pKa of active site Tyr" evidence="4">
    <location>
        <position position="123"/>
    </location>
</feature>
<dbReference type="Pfam" id="PF00248">
    <property type="entry name" value="Aldo_ket_red"/>
    <property type="match status" value="1"/>
</dbReference>
<reference evidence="7" key="1">
    <citation type="submission" date="2016-03" db="EMBL/GenBank/DDBJ databases">
        <title>Draft genome sequence of Rosellinia necatrix.</title>
        <authorList>
            <person name="Kanematsu S."/>
        </authorList>
    </citation>
    <scope>NUCLEOTIDE SEQUENCE [LARGE SCALE GENOMIC DNA]</scope>
    <source>
        <strain evidence="7">W97</strain>
    </source>
</reference>
<proteinExistence type="predicted"/>
<dbReference type="CDD" id="cd19071">
    <property type="entry name" value="AKR_AKR1-5-like"/>
    <property type="match status" value="1"/>
</dbReference>
<keyword evidence="5" id="KW-1133">Transmembrane helix</keyword>